<dbReference type="Pfam" id="PF02371">
    <property type="entry name" value="Transposase_20"/>
    <property type="match status" value="1"/>
</dbReference>
<keyword evidence="1" id="KW-0175">Coiled coil</keyword>
<evidence type="ECO:0000259" key="3">
    <source>
        <dbReference type="Pfam" id="PF02371"/>
    </source>
</evidence>
<dbReference type="GO" id="GO:0006313">
    <property type="term" value="P:DNA transposition"/>
    <property type="evidence" value="ECO:0007669"/>
    <property type="project" value="InterPro"/>
</dbReference>
<accession>A0A2T5ZVP7</accession>
<protein>
    <submittedName>
        <fullName evidence="4">Transposase</fullName>
    </submittedName>
</protein>
<dbReference type="GO" id="GO:0003677">
    <property type="term" value="F:DNA binding"/>
    <property type="evidence" value="ECO:0007669"/>
    <property type="project" value="InterPro"/>
</dbReference>
<keyword evidence="5" id="KW-1185">Reference proteome</keyword>
<dbReference type="PANTHER" id="PTHR33055">
    <property type="entry name" value="TRANSPOSASE FOR INSERTION SEQUENCE ELEMENT IS1111A"/>
    <property type="match status" value="1"/>
</dbReference>
<name>A0A2T5ZVP7_9RHOB</name>
<organism evidence="4 5">
    <name type="scientific">Gemmobacter caeni</name>
    <dbReference type="NCBI Taxonomy" id="589035"/>
    <lineage>
        <taxon>Bacteria</taxon>
        <taxon>Pseudomonadati</taxon>
        <taxon>Pseudomonadota</taxon>
        <taxon>Alphaproteobacteria</taxon>
        <taxon>Rhodobacterales</taxon>
        <taxon>Paracoccaceae</taxon>
        <taxon>Gemmobacter</taxon>
    </lineage>
</organism>
<dbReference type="Proteomes" id="UP000244224">
    <property type="component" value="Unassembled WGS sequence"/>
</dbReference>
<dbReference type="AlphaFoldDB" id="A0A2T5ZVP7"/>
<comment type="caution">
    <text evidence="4">The sequence shown here is derived from an EMBL/GenBank/DDBJ whole genome shotgun (WGS) entry which is preliminary data.</text>
</comment>
<dbReference type="InterPro" id="IPR002525">
    <property type="entry name" value="Transp_IS110-like_N"/>
</dbReference>
<feature type="domain" description="Transposase IS116/IS110/IS902 C-terminal" evidence="3">
    <location>
        <begin position="211"/>
        <end position="292"/>
    </location>
</feature>
<evidence type="ECO:0000313" key="5">
    <source>
        <dbReference type="Proteomes" id="UP000244224"/>
    </source>
</evidence>
<proteinExistence type="predicted"/>
<reference evidence="4 5" key="1">
    <citation type="submission" date="2018-04" db="EMBL/GenBank/DDBJ databases">
        <title>Genomic Encyclopedia of Archaeal and Bacterial Type Strains, Phase II (KMG-II): from individual species to whole genera.</title>
        <authorList>
            <person name="Goeker M."/>
        </authorList>
    </citation>
    <scope>NUCLEOTIDE SEQUENCE [LARGE SCALE GENOMIC DNA]</scope>
    <source>
        <strain evidence="4 5">DSM 21823</strain>
    </source>
</reference>
<dbReference type="InterPro" id="IPR003346">
    <property type="entry name" value="Transposase_20"/>
</dbReference>
<dbReference type="PANTHER" id="PTHR33055:SF3">
    <property type="entry name" value="PUTATIVE TRANSPOSASE FOR IS117-RELATED"/>
    <property type="match status" value="1"/>
</dbReference>
<dbReference type="OrthoDB" id="8261795at2"/>
<sequence>MEIKRIGLDLAKYVFEVHAVDGDEQVVLRKTLRREAVAQFFAELEPCLVGMEACCGSHYWAGVLTDLGHDVRLISPQFVKPYVKSNKNDRNDAEAICEAVGRPSMRFVPPKSSEQLEIQAVHRIRQRVVANRTRLVNQIRGLLGEHGIVVARDINRIRRALGEIADRQSGGLGELFLEMLGDMRDELAELDARLATYNRRIRNLFRSNEMCQRIGRIEGIGPITATALVAAIGDRSSFKNGRQFAAWLGLVPKQRSSGGKARLFGISKRGDRYLRTMLIHGARAVLGRSSGKTDARSQWINRMRERRHPNVVAVALANKNARIVWSLLLREQSYCPDHVVSFG</sequence>
<gene>
    <name evidence="4" type="ORF">C8N34_1721</name>
</gene>
<feature type="coiled-coil region" evidence="1">
    <location>
        <begin position="180"/>
        <end position="207"/>
    </location>
</feature>
<evidence type="ECO:0000313" key="4">
    <source>
        <dbReference type="EMBL" id="PTX35622.1"/>
    </source>
</evidence>
<evidence type="ECO:0000256" key="1">
    <source>
        <dbReference type="SAM" id="Coils"/>
    </source>
</evidence>
<dbReference type="GO" id="GO:0004803">
    <property type="term" value="F:transposase activity"/>
    <property type="evidence" value="ECO:0007669"/>
    <property type="project" value="InterPro"/>
</dbReference>
<dbReference type="RefSeq" id="WP_108131071.1">
    <property type="nucleotide sequence ID" value="NZ_QBKP01000072.1"/>
</dbReference>
<dbReference type="NCBIfam" id="NF033542">
    <property type="entry name" value="transpos_IS110"/>
    <property type="match status" value="1"/>
</dbReference>
<evidence type="ECO:0000259" key="2">
    <source>
        <dbReference type="Pfam" id="PF01548"/>
    </source>
</evidence>
<dbReference type="Pfam" id="PF01548">
    <property type="entry name" value="DEDD_Tnp_IS110"/>
    <property type="match status" value="1"/>
</dbReference>
<feature type="domain" description="Transposase IS110-like N-terminal" evidence="2">
    <location>
        <begin position="6"/>
        <end position="145"/>
    </location>
</feature>
<dbReference type="EMBL" id="QBKP01000072">
    <property type="protein sequence ID" value="PTX35622.1"/>
    <property type="molecule type" value="Genomic_DNA"/>
</dbReference>
<dbReference type="InterPro" id="IPR047650">
    <property type="entry name" value="Transpos_IS110"/>
</dbReference>